<dbReference type="AlphaFoldDB" id="A0A4R7LE99"/>
<keyword evidence="1" id="KW-0472">Membrane</keyword>
<keyword evidence="3" id="KW-1185">Reference proteome</keyword>
<dbReference type="RefSeq" id="WP_134015310.1">
    <property type="nucleotide sequence ID" value="NZ_CANMAE010000184.1"/>
</dbReference>
<sequence>MHFLFDIMASVFKPSIIALSIAFGLAVISFNDSPYSVKKNSIDLSNLGCPSLLSVVCGPNGILR</sequence>
<accession>A0A4R7LE99</accession>
<dbReference type="Proteomes" id="UP000294563">
    <property type="component" value="Unassembled WGS sequence"/>
</dbReference>
<protein>
    <submittedName>
        <fullName evidence="2">Uncharacterized protein</fullName>
    </submittedName>
</protein>
<evidence type="ECO:0000313" key="2">
    <source>
        <dbReference type="EMBL" id="TDT73953.1"/>
    </source>
</evidence>
<proteinExistence type="predicted"/>
<keyword evidence="1" id="KW-0812">Transmembrane</keyword>
<comment type="caution">
    <text evidence="2">The sequence shown here is derived from an EMBL/GenBank/DDBJ whole genome shotgun (WGS) entry which is preliminary data.</text>
</comment>
<keyword evidence="1" id="KW-1133">Transmembrane helix</keyword>
<reference evidence="2 3" key="1">
    <citation type="submission" date="2019-03" db="EMBL/GenBank/DDBJ databases">
        <title>Genomic Encyclopedia of Archaeal and Bacterial Type Strains, Phase II (KMG-II): from individual species to whole genera.</title>
        <authorList>
            <person name="Goeker M."/>
        </authorList>
    </citation>
    <scope>NUCLEOTIDE SEQUENCE [LARGE SCALE GENOMIC DNA]</scope>
    <source>
        <strain evidence="2 3">DSM 29467</strain>
    </source>
</reference>
<gene>
    <name evidence="2" type="ORF">BDE40_2732</name>
</gene>
<name>A0A4R7LE99_9RHOB</name>
<dbReference type="OrthoDB" id="7868384at2"/>
<dbReference type="EMBL" id="SOBH01000003">
    <property type="protein sequence ID" value="TDT73953.1"/>
    <property type="molecule type" value="Genomic_DNA"/>
</dbReference>
<feature type="transmembrane region" description="Helical" evidence="1">
    <location>
        <begin position="12"/>
        <end position="30"/>
    </location>
</feature>
<organism evidence="2 3">
    <name type="scientific">Litoreibacter halocynthiae</name>
    <dbReference type="NCBI Taxonomy" id="1242689"/>
    <lineage>
        <taxon>Bacteria</taxon>
        <taxon>Pseudomonadati</taxon>
        <taxon>Pseudomonadota</taxon>
        <taxon>Alphaproteobacteria</taxon>
        <taxon>Rhodobacterales</taxon>
        <taxon>Roseobacteraceae</taxon>
        <taxon>Litoreibacter</taxon>
    </lineage>
</organism>
<evidence type="ECO:0000256" key="1">
    <source>
        <dbReference type="SAM" id="Phobius"/>
    </source>
</evidence>
<evidence type="ECO:0000313" key="3">
    <source>
        <dbReference type="Proteomes" id="UP000294563"/>
    </source>
</evidence>